<sequence length="265" mass="29397">MRVVVLAAGYGTRLHRELEAERRAELRALLGTPKALLPVGAQPLLSRWMGLLGGRVADVCVVTNELHRRRFDDWARSFPGVRVVSDGTTTDQGRLGAVGSLHFAISHFGIADHVLVIGGDTLLTQDFRLPDFLQTFRDLQATRASASLVLSYQCAEEETSKYGILEVDEDGRVTSMKEKPCASATTSRRACPCLYLLSREAISLVPTFLEEKKSAPLETKDAPGLFLSWLIVRCPVYVYEVSGRFDVGNVTSYLECHSYFQNKEL</sequence>
<evidence type="ECO:0000313" key="3">
    <source>
        <dbReference type="Proteomes" id="UP000694620"/>
    </source>
</evidence>
<accession>A0A8C4TR28</accession>
<protein>
    <submittedName>
        <fullName evidence="2">Zgc:136439</fullName>
    </submittedName>
</protein>
<reference evidence="2" key="1">
    <citation type="submission" date="2021-06" db="EMBL/GenBank/DDBJ databases">
        <authorList>
            <consortium name="Wellcome Sanger Institute Data Sharing"/>
        </authorList>
    </citation>
    <scope>NUCLEOTIDE SEQUENCE [LARGE SCALE GENOMIC DNA]</scope>
</reference>
<dbReference type="SUPFAM" id="SSF53448">
    <property type="entry name" value="Nucleotide-diphospho-sugar transferases"/>
    <property type="match status" value="1"/>
</dbReference>
<dbReference type="InterPro" id="IPR005835">
    <property type="entry name" value="NTP_transferase_dom"/>
</dbReference>
<evidence type="ECO:0000259" key="1">
    <source>
        <dbReference type="Pfam" id="PF00483"/>
    </source>
</evidence>
<dbReference type="InterPro" id="IPR029044">
    <property type="entry name" value="Nucleotide-diphossugar_trans"/>
</dbReference>
<dbReference type="PANTHER" id="PTHR42883:SF2">
    <property type="entry name" value="THYMIDYLYLTRANSFERASE"/>
    <property type="match status" value="1"/>
</dbReference>
<evidence type="ECO:0000313" key="2">
    <source>
        <dbReference type="Ensembl" id="ENSECRP00000033994.1"/>
    </source>
</evidence>
<dbReference type="Pfam" id="PF00483">
    <property type="entry name" value="NTP_transferase"/>
    <property type="match status" value="1"/>
</dbReference>
<dbReference type="Ensembl" id="ENSECRT00000034728.1">
    <property type="protein sequence ID" value="ENSECRP00000033994.1"/>
    <property type="gene ID" value="ENSECRG00000022973.1"/>
</dbReference>
<dbReference type="Gene3D" id="3.90.550.10">
    <property type="entry name" value="Spore Coat Polysaccharide Biosynthesis Protein SpsA, Chain A"/>
    <property type="match status" value="1"/>
</dbReference>
<organism evidence="2 3">
    <name type="scientific">Erpetoichthys calabaricus</name>
    <name type="common">Rope fish</name>
    <name type="synonym">Calamoichthys calabaricus</name>
    <dbReference type="NCBI Taxonomy" id="27687"/>
    <lineage>
        <taxon>Eukaryota</taxon>
        <taxon>Metazoa</taxon>
        <taxon>Chordata</taxon>
        <taxon>Craniata</taxon>
        <taxon>Vertebrata</taxon>
        <taxon>Euteleostomi</taxon>
        <taxon>Actinopterygii</taxon>
        <taxon>Polypteriformes</taxon>
        <taxon>Polypteridae</taxon>
        <taxon>Erpetoichthys</taxon>
    </lineage>
</organism>
<dbReference type="PANTHER" id="PTHR42883">
    <property type="entry name" value="GLUCOSE-1-PHOSPHATE THYMIDYLTRANSFERASE"/>
    <property type="match status" value="1"/>
</dbReference>
<reference evidence="2" key="3">
    <citation type="submission" date="2025-09" db="UniProtKB">
        <authorList>
            <consortium name="Ensembl"/>
        </authorList>
    </citation>
    <scope>IDENTIFICATION</scope>
</reference>
<dbReference type="OrthoDB" id="6339427at2759"/>
<dbReference type="Proteomes" id="UP000694620">
    <property type="component" value="Chromosome 8"/>
</dbReference>
<keyword evidence="3" id="KW-1185">Reference proteome</keyword>
<name>A0A8C4TR28_ERPCA</name>
<dbReference type="GeneTree" id="ENSGT00390000007295"/>
<dbReference type="AlphaFoldDB" id="A0A8C4TR28"/>
<feature type="domain" description="Nucleotidyl transferase" evidence="1">
    <location>
        <begin position="4"/>
        <end position="259"/>
    </location>
</feature>
<reference evidence="2" key="2">
    <citation type="submission" date="2025-08" db="UniProtKB">
        <authorList>
            <consortium name="Ensembl"/>
        </authorList>
    </citation>
    <scope>IDENTIFICATION</scope>
</reference>
<dbReference type="GeneID" id="114655236"/>
<dbReference type="RefSeq" id="XP_028661907.1">
    <property type="nucleotide sequence ID" value="XM_028806074.2"/>
</dbReference>
<gene>
    <name evidence="2" type="primary">zgc:136439</name>
</gene>
<proteinExistence type="predicted"/>